<dbReference type="AlphaFoldDB" id="A0A4R8IK58"/>
<evidence type="ECO:0000256" key="2">
    <source>
        <dbReference type="ARBA" id="ARBA00022857"/>
    </source>
</evidence>
<evidence type="ECO:0000259" key="4">
    <source>
        <dbReference type="Pfam" id="PF01872"/>
    </source>
</evidence>
<dbReference type="InterPro" id="IPR024072">
    <property type="entry name" value="DHFR-like_dom_sf"/>
</dbReference>
<organism evidence="5 6">
    <name type="scientific">Thiohalophilus thiocyanatoxydans</name>
    <dbReference type="NCBI Taxonomy" id="381308"/>
    <lineage>
        <taxon>Bacteria</taxon>
        <taxon>Pseudomonadati</taxon>
        <taxon>Pseudomonadota</taxon>
        <taxon>Gammaproteobacteria</taxon>
        <taxon>Thiohalomonadales</taxon>
        <taxon>Thiohalophilaceae</taxon>
        <taxon>Thiohalophilus</taxon>
    </lineage>
</organism>
<evidence type="ECO:0000313" key="5">
    <source>
        <dbReference type="EMBL" id="TDY01116.1"/>
    </source>
</evidence>
<keyword evidence="3" id="KW-0560">Oxidoreductase</keyword>
<dbReference type="PANTHER" id="PTHR38011:SF7">
    <property type="entry name" value="2,5-DIAMINO-6-RIBOSYLAMINO-4(3H)-PYRIMIDINONE 5'-PHOSPHATE REDUCTASE"/>
    <property type="match status" value="1"/>
</dbReference>
<comment type="caution">
    <text evidence="5">The sequence shown here is derived from an EMBL/GenBank/DDBJ whole genome shotgun (WGS) entry which is preliminary data.</text>
</comment>
<dbReference type="EMBL" id="SOQX01000004">
    <property type="protein sequence ID" value="TDY01116.1"/>
    <property type="molecule type" value="Genomic_DNA"/>
</dbReference>
<name>A0A4R8IK58_9GAMM</name>
<feature type="domain" description="Bacterial bifunctional deaminase-reductase C-terminal" evidence="4">
    <location>
        <begin position="38"/>
        <end position="245"/>
    </location>
</feature>
<keyword evidence="2" id="KW-0521">NADP</keyword>
<dbReference type="Proteomes" id="UP000294914">
    <property type="component" value="Unassembled WGS sequence"/>
</dbReference>
<evidence type="ECO:0000256" key="1">
    <source>
        <dbReference type="ARBA" id="ARBA00005104"/>
    </source>
</evidence>
<dbReference type="OrthoDB" id="5563679at2"/>
<reference evidence="5 6" key="1">
    <citation type="submission" date="2019-03" db="EMBL/GenBank/DDBJ databases">
        <title>Genomic Encyclopedia of Type Strains, Phase IV (KMG-IV): sequencing the most valuable type-strain genomes for metagenomic binning, comparative biology and taxonomic classification.</title>
        <authorList>
            <person name="Goeker M."/>
        </authorList>
    </citation>
    <scope>NUCLEOTIDE SEQUENCE [LARGE SCALE GENOMIC DNA]</scope>
    <source>
        <strain evidence="5 6">DSM 16326</strain>
    </source>
</reference>
<dbReference type="Gene3D" id="3.40.430.10">
    <property type="entry name" value="Dihydrofolate Reductase, subunit A"/>
    <property type="match status" value="1"/>
</dbReference>
<dbReference type="Pfam" id="PF01872">
    <property type="entry name" value="RibD_C"/>
    <property type="match status" value="1"/>
</dbReference>
<dbReference type="GO" id="GO:0009231">
    <property type="term" value="P:riboflavin biosynthetic process"/>
    <property type="evidence" value="ECO:0007669"/>
    <property type="project" value="InterPro"/>
</dbReference>
<dbReference type="PANTHER" id="PTHR38011">
    <property type="entry name" value="DIHYDROFOLATE REDUCTASE FAMILY PROTEIN (AFU_ORTHOLOGUE AFUA_8G06820)"/>
    <property type="match status" value="1"/>
</dbReference>
<protein>
    <submittedName>
        <fullName evidence="5">Riboflavin biosynthesis pyrimidine reductase</fullName>
    </submittedName>
</protein>
<dbReference type="SUPFAM" id="SSF53597">
    <property type="entry name" value="Dihydrofolate reductase-like"/>
    <property type="match status" value="1"/>
</dbReference>
<evidence type="ECO:0000256" key="3">
    <source>
        <dbReference type="ARBA" id="ARBA00023002"/>
    </source>
</evidence>
<sequence>MSTTKSLTRLFPAREENVALEGLYLQHALHRAQLQETPLVYSNFIESLDGRIAIAHPETGEKGVPAAITNPRDWRLYQELAAQADILVTSARYVRDFAAGEAQDALPLSDDPAYEDLHEWRRAQGLPPQPAVVVLSASLDLPLEVLCEQLDRPVYVATGAQADPERIRMLQAAGTKVLIAGEGRKVDGWALIEALRAEGFCCIYSVAGTGVLETLVTAGAINRLYLTQVHRLLGGASYHTLLEGSLLDPPVDFVLNALYYDQGDETCCSQFFSVYDALK</sequence>
<keyword evidence="6" id="KW-1185">Reference proteome</keyword>
<comment type="pathway">
    <text evidence="1">Cofactor biosynthesis; riboflavin biosynthesis.</text>
</comment>
<dbReference type="RefSeq" id="WP_134083788.1">
    <property type="nucleotide sequence ID" value="NZ_SOQX01000004.1"/>
</dbReference>
<dbReference type="InterPro" id="IPR002734">
    <property type="entry name" value="RibDG_C"/>
</dbReference>
<proteinExistence type="predicted"/>
<evidence type="ECO:0000313" key="6">
    <source>
        <dbReference type="Proteomes" id="UP000294914"/>
    </source>
</evidence>
<accession>A0A4R8IK58</accession>
<dbReference type="GO" id="GO:0008703">
    <property type="term" value="F:5-amino-6-(5-phosphoribosylamino)uracil reductase activity"/>
    <property type="evidence" value="ECO:0007669"/>
    <property type="project" value="InterPro"/>
</dbReference>
<gene>
    <name evidence="5" type="ORF">EDC23_1862</name>
</gene>
<dbReference type="InterPro" id="IPR050765">
    <property type="entry name" value="Riboflavin_Biosynth_HTPR"/>
</dbReference>